<evidence type="ECO:0000313" key="2">
    <source>
        <dbReference type="Proteomes" id="UP000250043"/>
    </source>
</evidence>
<dbReference type="EMBL" id="KV722436">
    <property type="protein sequence ID" value="OCH89040.1"/>
    <property type="molecule type" value="Genomic_DNA"/>
</dbReference>
<sequence>MCMAKDLLLSLSRSLDAVEHETTTLIEHEAHHDTESSFRVLIYSLIRRLLETDRRNMNDKWKKWMKGLRGDFNEYFGEATLDSILAERLDSKP</sequence>
<dbReference type="Proteomes" id="UP000250043">
    <property type="component" value="Unassembled WGS sequence"/>
</dbReference>
<proteinExistence type="predicted"/>
<organism evidence="1 2">
    <name type="scientific">Obba rivulosa</name>
    <dbReference type="NCBI Taxonomy" id="1052685"/>
    <lineage>
        <taxon>Eukaryota</taxon>
        <taxon>Fungi</taxon>
        <taxon>Dikarya</taxon>
        <taxon>Basidiomycota</taxon>
        <taxon>Agaricomycotina</taxon>
        <taxon>Agaricomycetes</taxon>
        <taxon>Polyporales</taxon>
        <taxon>Gelatoporiaceae</taxon>
        <taxon>Obba</taxon>
    </lineage>
</organism>
<accession>A0A8E2B0Q8</accession>
<protein>
    <submittedName>
        <fullName evidence="1">Uncharacterized protein</fullName>
    </submittedName>
</protein>
<dbReference type="AlphaFoldDB" id="A0A8E2B0Q8"/>
<gene>
    <name evidence="1" type="ORF">OBBRIDRAFT_794622</name>
</gene>
<reference evidence="1 2" key="1">
    <citation type="submission" date="2016-07" db="EMBL/GenBank/DDBJ databases">
        <title>Draft genome of the white-rot fungus Obba rivulosa 3A-2.</title>
        <authorList>
            <consortium name="DOE Joint Genome Institute"/>
            <person name="Miettinen O."/>
            <person name="Riley R."/>
            <person name="Acob R."/>
            <person name="Barry K."/>
            <person name="Cullen D."/>
            <person name="De Vries R."/>
            <person name="Hainaut M."/>
            <person name="Hatakka A."/>
            <person name="Henrissat B."/>
            <person name="Hilden K."/>
            <person name="Kuo R."/>
            <person name="Labutti K."/>
            <person name="Lipzen A."/>
            <person name="Makela M.R."/>
            <person name="Sandor L."/>
            <person name="Spatafora J.W."/>
            <person name="Grigoriev I.V."/>
            <person name="Hibbett D.S."/>
        </authorList>
    </citation>
    <scope>NUCLEOTIDE SEQUENCE [LARGE SCALE GENOMIC DNA]</scope>
    <source>
        <strain evidence="1 2">3A-2</strain>
    </source>
</reference>
<evidence type="ECO:0000313" key="1">
    <source>
        <dbReference type="EMBL" id="OCH89040.1"/>
    </source>
</evidence>
<keyword evidence="2" id="KW-1185">Reference proteome</keyword>
<name>A0A8E2B0Q8_9APHY</name>